<reference evidence="2 4" key="1">
    <citation type="submission" date="2015-10" db="EMBL/GenBank/DDBJ databases">
        <title>The cercosporin biosynthetic gene cluster was horizontally transferred to several fungal lineages and shown to be expanded in Cercospora beticola based on microsynteny with recipient genomes.</title>
        <authorList>
            <person name="De Jonge R."/>
            <person name="Ebert M.K."/>
            <person name="Suttle J.C."/>
            <person name="Jurick Ii W.M."/>
            <person name="Secor G.A."/>
            <person name="Thomma B.P."/>
            <person name="Van De Peer Y."/>
            <person name="Bolton M.D."/>
        </authorList>
    </citation>
    <scope>NUCLEOTIDE SEQUENCE [LARGE SCALE GENOMIC DNA]</scope>
    <source>
        <strain evidence="2 4">09-40</strain>
    </source>
</reference>
<dbReference type="EMBL" id="LKMD01000104">
    <property type="protein sequence ID" value="PIA94385.1"/>
    <property type="molecule type" value="Genomic_DNA"/>
</dbReference>
<dbReference type="InterPro" id="IPR024368">
    <property type="entry name" value="Ecl1/2/3"/>
</dbReference>
<sequence length="331" mass="36629">MTTRHHARQPSQGRKLLPPHARPARPPPLTQRKSYSHAHSNSTPQPSPKRLTSSGSTKAGAEYLYSRDDDEESGMASFLQFCTTCEKQILTPDSSILYCSEACRRRDSRPTSLQEIQSIQQSIQSPPPLSSTNSYFDQPIPEIVPQRSPTVLRPMSRTFSDFSIADLNDSSSDVSHESEASDHHDHLTLKQHRPRTKRSSTTSTGARSRGDSSTNLPSLSHSPGSSYGTVASMASIRPVMRHNPFSTTSNRKSVELVIPYPIESTSPTQLLKDASLKSSASTLTQFRVAEANTLSYEAPSPGSRRHSRERADHSLKQLFSHDAMKANPRHN</sequence>
<feature type="compositionally biased region" description="Basic and acidic residues" evidence="1">
    <location>
        <begin position="174"/>
        <end position="188"/>
    </location>
</feature>
<reference evidence="3 5" key="2">
    <citation type="submission" date="2023-09" db="EMBL/GenBank/DDBJ databases">
        <title>Complete-Gapless Cercospora beticola genome.</title>
        <authorList>
            <person name="Wyatt N.A."/>
            <person name="Spanner R.E."/>
            <person name="Bolton M.D."/>
        </authorList>
    </citation>
    <scope>NUCLEOTIDE SEQUENCE [LARGE SCALE GENOMIC DNA]</scope>
    <source>
        <strain evidence="3">Cb09-40</strain>
    </source>
</reference>
<feature type="region of interest" description="Disordered" evidence="1">
    <location>
        <begin position="169"/>
        <end position="229"/>
    </location>
</feature>
<feature type="compositionally biased region" description="Polar residues" evidence="1">
    <location>
        <begin position="31"/>
        <end position="57"/>
    </location>
</feature>
<feature type="compositionally biased region" description="Basic residues" evidence="1">
    <location>
        <begin position="189"/>
        <end position="198"/>
    </location>
</feature>
<feature type="region of interest" description="Disordered" evidence="1">
    <location>
        <begin position="113"/>
        <end position="152"/>
    </location>
</feature>
<feature type="compositionally biased region" description="Low complexity" evidence="1">
    <location>
        <begin position="199"/>
        <end position="214"/>
    </location>
</feature>
<organism evidence="2 4">
    <name type="scientific">Cercospora beticola</name>
    <name type="common">Sugarbeet leaf spot fungus</name>
    <dbReference type="NCBI Taxonomy" id="122368"/>
    <lineage>
        <taxon>Eukaryota</taxon>
        <taxon>Fungi</taxon>
        <taxon>Dikarya</taxon>
        <taxon>Ascomycota</taxon>
        <taxon>Pezizomycotina</taxon>
        <taxon>Dothideomycetes</taxon>
        <taxon>Dothideomycetidae</taxon>
        <taxon>Mycosphaerellales</taxon>
        <taxon>Mycosphaerellaceae</taxon>
        <taxon>Cercospora</taxon>
    </lineage>
</organism>
<gene>
    <name evidence="2" type="ORF">CB0940_08474</name>
    <name evidence="3" type="ORF">RHO25_009696</name>
</gene>
<name>A0A2G5HPB3_CERBT</name>
<proteinExistence type="predicted"/>
<evidence type="ECO:0008006" key="6">
    <source>
        <dbReference type="Google" id="ProtNLM"/>
    </source>
</evidence>
<protein>
    <recommendedName>
        <fullName evidence="6">Life-span regulatory factor domain-containing protein</fullName>
    </recommendedName>
</protein>
<dbReference type="EMBL" id="CP134189">
    <property type="protein sequence ID" value="WPB05048.1"/>
    <property type="molecule type" value="Genomic_DNA"/>
</dbReference>
<dbReference type="AlphaFoldDB" id="A0A2G5HPB3"/>
<dbReference type="Pfam" id="PF12855">
    <property type="entry name" value="Ecl1"/>
    <property type="match status" value="1"/>
</dbReference>
<dbReference type="OrthoDB" id="3599883at2759"/>
<accession>A0A2G5HPB3</accession>
<evidence type="ECO:0000313" key="5">
    <source>
        <dbReference type="Proteomes" id="UP001302367"/>
    </source>
</evidence>
<dbReference type="Proteomes" id="UP001302367">
    <property type="component" value="Chromosome 6"/>
</dbReference>
<feature type="compositionally biased region" description="Pro residues" evidence="1">
    <location>
        <begin position="20"/>
        <end position="29"/>
    </location>
</feature>
<evidence type="ECO:0000313" key="4">
    <source>
        <dbReference type="Proteomes" id="UP000230605"/>
    </source>
</evidence>
<dbReference type="Proteomes" id="UP000230605">
    <property type="component" value="Chromosome 6"/>
</dbReference>
<evidence type="ECO:0000256" key="1">
    <source>
        <dbReference type="SAM" id="MobiDB-lite"/>
    </source>
</evidence>
<feature type="region of interest" description="Disordered" evidence="1">
    <location>
        <begin position="1"/>
        <end position="58"/>
    </location>
</feature>
<evidence type="ECO:0000313" key="3">
    <source>
        <dbReference type="EMBL" id="WPB05048.1"/>
    </source>
</evidence>
<evidence type="ECO:0000313" key="2">
    <source>
        <dbReference type="EMBL" id="PIA94385.1"/>
    </source>
</evidence>
<feature type="compositionally biased region" description="Polar residues" evidence="1">
    <location>
        <begin position="215"/>
        <end position="229"/>
    </location>
</feature>
<feature type="compositionally biased region" description="Low complexity" evidence="1">
    <location>
        <begin position="113"/>
        <end position="124"/>
    </location>
</feature>
<keyword evidence="5" id="KW-1185">Reference proteome</keyword>